<reference evidence="4" key="1">
    <citation type="submission" date="2021-01" db="EMBL/GenBank/DDBJ databases">
        <authorList>
            <consortium name="Genoscope - CEA"/>
            <person name="William W."/>
        </authorList>
    </citation>
    <scope>NUCLEOTIDE SEQUENCE</scope>
</reference>
<evidence type="ECO:0000256" key="2">
    <source>
        <dbReference type="SAM" id="Phobius"/>
    </source>
</evidence>
<dbReference type="GO" id="GO:0035725">
    <property type="term" value="P:sodium ion transmembrane transport"/>
    <property type="evidence" value="ECO:0007669"/>
    <property type="project" value="TreeGrafter"/>
</dbReference>
<dbReference type="InterPro" id="IPR051413">
    <property type="entry name" value="K/Na_HCN_channel"/>
</dbReference>
<dbReference type="EMBL" id="CAJJDM010000071">
    <property type="protein sequence ID" value="CAD8082543.1"/>
    <property type="molecule type" value="Genomic_DNA"/>
</dbReference>
<dbReference type="PANTHER" id="PTHR45689:SF5">
    <property type="entry name" value="I[[H]] CHANNEL, ISOFORM E"/>
    <property type="match status" value="1"/>
</dbReference>
<dbReference type="Pfam" id="PF00027">
    <property type="entry name" value="cNMP_binding"/>
    <property type="match status" value="1"/>
</dbReference>
<feature type="transmembrane region" description="Helical" evidence="2">
    <location>
        <begin position="160"/>
        <end position="180"/>
    </location>
</feature>
<dbReference type="CDD" id="cd00038">
    <property type="entry name" value="CAP_ED"/>
    <property type="match status" value="1"/>
</dbReference>
<feature type="transmembrane region" description="Helical" evidence="2">
    <location>
        <begin position="302"/>
        <end position="323"/>
    </location>
</feature>
<evidence type="ECO:0000313" key="4">
    <source>
        <dbReference type="EMBL" id="CAD8082543.1"/>
    </source>
</evidence>
<gene>
    <name evidence="4" type="ORF">PPRIM_AZ9-3.1.T0680008</name>
</gene>
<dbReference type="AlphaFoldDB" id="A0A8S1MZN4"/>
<comment type="caution">
    <text evidence="4">The sequence shown here is derived from an EMBL/GenBank/DDBJ whole genome shotgun (WGS) entry which is preliminary data.</text>
</comment>
<accession>A0A8S1MZN4</accession>
<evidence type="ECO:0000256" key="1">
    <source>
        <dbReference type="SAM" id="MobiDB-lite"/>
    </source>
</evidence>
<proteinExistence type="predicted"/>
<keyword evidence="2" id="KW-0812">Transmembrane</keyword>
<dbReference type="InterPro" id="IPR000595">
    <property type="entry name" value="cNMP-bd_dom"/>
</dbReference>
<keyword evidence="2" id="KW-1133">Transmembrane helix</keyword>
<dbReference type="PANTHER" id="PTHR45689">
    <property type="entry name" value="I[[H]] CHANNEL, ISOFORM E"/>
    <property type="match status" value="1"/>
</dbReference>
<dbReference type="Pfam" id="PF07885">
    <property type="entry name" value="Ion_trans_2"/>
    <property type="match status" value="1"/>
</dbReference>
<organism evidence="4 5">
    <name type="scientific">Paramecium primaurelia</name>
    <dbReference type="NCBI Taxonomy" id="5886"/>
    <lineage>
        <taxon>Eukaryota</taxon>
        <taxon>Sar</taxon>
        <taxon>Alveolata</taxon>
        <taxon>Ciliophora</taxon>
        <taxon>Intramacronucleata</taxon>
        <taxon>Oligohymenophorea</taxon>
        <taxon>Peniculida</taxon>
        <taxon>Parameciidae</taxon>
        <taxon>Paramecium</taxon>
    </lineage>
</organism>
<feature type="compositionally biased region" description="Polar residues" evidence="1">
    <location>
        <begin position="8"/>
        <end position="32"/>
    </location>
</feature>
<dbReference type="SMART" id="SM00100">
    <property type="entry name" value="cNMP"/>
    <property type="match status" value="1"/>
</dbReference>
<feature type="transmembrane region" description="Helical" evidence="2">
    <location>
        <begin position="200"/>
        <end position="225"/>
    </location>
</feature>
<dbReference type="Proteomes" id="UP000688137">
    <property type="component" value="Unassembled WGS sequence"/>
</dbReference>
<sequence>MQHYNLDLKSNPNPRKLTRQISNKSESASRLSEISDDSSRQMIDQNRSKSHNRNNQKQPRMILQEQLNQTSKITSEINTLKTTFKKTKFDSTWIHSNFLKALKSERMKQQFINNLFTNSYVLRQNKKQLIHDKYIKKSIKQPILATYSQSKIPVISPTSGFIIIWDAIGTIINFIILWLTPFLLSFQSQSEIFSFSALQLFIIFFLISDIFVTLNKGIIIQGIVIKKRRKLIQQYTQTTAGTDLLNLALQIMIQQDLVQYKILGEFLTFCQLIVTYRKIVKYFSDYFLFAFFKGASSFLMDLLSLIFSIFFFAHIVACFWHYVGIKSEETSWLIRYDLINESQWKQYNYSFYWATMTMTTVGYGDITAQSQLEIIFVDIIMFLSSGVFAYSMNSIGMILKNLQDSKMKYKRSLLQMNTFMSKNQVEPQIQSRIRNYLKYYIEQEQNENQEDVNSLISLLPKNLQQDLNTDIQTKVINKDKFVINHFSKRTQQQLSKMLELVKFTPGDYIYKKGEISDKNLYFIKEGEVDIVDEQSKMKFSELQQNQPFGIYQFFTNFPPKTSAVSVGFSNIYKISRQDFLDILQFNRKDFEKFHYIKDQIIFNSNYRIFDLRCQFCDRYNHQEVDCPILTYKPDLEQRVLKMAQQSNEPNRLKIIRKRNKVNTLCQHQLICNQVNSFMEDNYGYQVSNSLQVAIAAQRSKSNNYSELNIEHKKTTGLMLDDGDYEQAKQLFADSSQNRMIIKLDQISNPDQDFPCMKLNKKESNNQVKEFNMLDELFSNNKWFHCPIQCDQYQSYENYFPLGNIECIIQQLDNINTKYQKKVQKYIQSMKKYTFFYKVKLKALKLRLFYMKTLNNE</sequence>
<dbReference type="InterPro" id="IPR013099">
    <property type="entry name" value="K_chnl_dom"/>
</dbReference>
<dbReference type="GO" id="GO:0098855">
    <property type="term" value="C:HCN channel complex"/>
    <property type="evidence" value="ECO:0007669"/>
    <property type="project" value="TreeGrafter"/>
</dbReference>
<dbReference type="GO" id="GO:0003254">
    <property type="term" value="P:regulation of membrane depolarization"/>
    <property type="evidence" value="ECO:0007669"/>
    <property type="project" value="TreeGrafter"/>
</dbReference>
<feature type="domain" description="Cyclic nucleotide-binding" evidence="3">
    <location>
        <begin position="482"/>
        <end position="583"/>
    </location>
</feature>
<evidence type="ECO:0000313" key="5">
    <source>
        <dbReference type="Proteomes" id="UP000688137"/>
    </source>
</evidence>
<evidence type="ECO:0000259" key="3">
    <source>
        <dbReference type="PROSITE" id="PS50042"/>
    </source>
</evidence>
<keyword evidence="2" id="KW-0472">Membrane</keyword>
<feature type="region of interest" description="Disordered" evidence="1">
    <location>
        <begin position="1"/>
        <end position="60"/>
    </location>
</feature>
<dbReference type="OMA" id="KQPRMIL"/>
<dbReference type="PROSITE" id="PS50042">
    <property type="entry name" value="CNMP_BINDING_3"/>
    <property type="match status" value="1"/>
</dbReference>
<protein>
    <recommendedName>
        <fullName evidence="3">Cyclic nucleotide-binding domain-containing protein</fullName>
    </recommendedName>
</protein>
<dbReference type="GO" id="GO:0005249">
    <property type="term" value="F:voltage-gated potassium channel activity"/>
    <property type="evidence" value="ECO:0007669"/>
    <property type="project" value="TreeGrafter"/>
</dbReference>
<name>A0A8S1MZN4_PARPR</name>
<keyword evidence="5" id="KW-1185">Reference proteome</keyword>